<evidence type="ECO:0000313" key="1">
    <source>
        <dbReference type="EMBL" id="MCO1335349.1"/>
    </source>
</evidence>
<sequence length="252" mass="29513">MKCKLCLSEVSSLRRSHIIPECFYKEVYDKKHRFIPITNENLNNLKLEQLGYREKLLCGSCEVKLSKWENNTKKDLVDISKRSSNFLKISPLSSEHILIEDISHDSFKKCMLSILWRMSISSHEMFAKYELGPYEEKLRIVLDQEPLLTTLDYPIFVREVTLSGTHYPDIISCIGKGRMGHHIFQSFIIYGYLIDIVVSSQRMPERYNPQMLSSNNHLLVRQIDHRSLPNDHGLLERFKQDDVANFFKQQAS</sequence>
<proteinExistence type="predicted"/>
<dbReference type="EMBL" id="JALBWM010000059">
    <property type="protein sequence ID" value="MCO1335349.1"/>
    <property type="molecule type" value="Genomic_DNA"/>
</dbReference>
<gene>
    <name evidence="1" type="ORF">MO867_13505</name>
</gene>
<organism evidence="1 2">
    <name type="scientific">Microbulbifer okhotskensis</name>
    <dbReference type="NCBI Taxonomy" id="2926617"/>
    <lineage>
        <taxon>Bacteria</taxon>
        <taxon>Pseudomonadati</taxon>
        <taxon>Pseudomonadota</taxon>
        <taxon>Gammaproteobacteria</taxon>
        <taxon>Cellvibrionales</taxon>
        <taxon>Microbulbiferaceae</taxon>
        <taxon>Microbulbifer</taxon>
    </lineage>
</organism>
<comment type="caution">
    <text evidence="1">The sequence shown here is derived from an EMBL/GenBank/DDBJ whole genome shotgun (WGS) entry which is preliminary data.</text>
</comment>
<dbReference type="RefSeq" id="WP_252469373.1">
    <property type="nucleotide sequence ID" value="NZ_JALBWM010000059.1"/>
</dbReference>
<evidence type="ECO:0000313" key="2">
    <source>
        <dbReference type="Proteomes" id="UP001139028"/>
    </source>
</evidence>
<keyword evidence="2" id="KW-1185">Reference proteome</keyword>
<dbReference type="AlphaFoldDB" id="A0A9X2EPC9"/>
<reference evidence="1" key="1">
    <citation type="journal article" date="2022" name="Arch. Microbiol.">
        <title>Microbulbifer okhotskensis sp. nov., isolated from a deep bottom sediment of the Okhotsk Sea.</title>
        <authorList>
            <person name="Romanenko L."/>
            <person name="Kurilenko V."/>
            <person name="Otstavnykh N."/>
            <person name="Velansky P."/>
            <person name="Isaeva M."/>
            <person name="Mikhailov V."/>
        </authorList>
    </citation>
    <scope>NUCLEOTIDE SEQUENCE</scope>
    <source>
        <strain evidence="1">OS29</strain>
    </source>
</reference>
<evidence type="ECO:0008006" key="3">
    <source>
        <dbReference type="Google" id="ProtNLM"/>
    </source>
</evidence>
<name>A0A9X2EPC9_9GAMM</name>
<dbReference type="Proteomes" id="UP001139028">
    <property type="component" value="Unassembled WGS sequence"/>
</dbReference>
<protein>
    <recommendedName>
        <fullName evidence="3">HNH endonuclease</fullName>
    </recommendedName>
</protein>
<accession>A0A9X2EPC9</accession>